<accession>A0AAX0WV05</accession>
<evidence type="ECO:0000259" key="3">
    <source>
        <dbReference type="Pfam" id="PF00501"/>
    </source>
</evidence>
<dbReference type="GO" id="GO:0031956">
    <property type="term" value="F:medium-chain fatty acid-CoA ligase activity"/>
    <property type="evidence" value="ECO:0007669"/>
    <property type="project" value="TreeGrafter"/>
</dbReference>
<dbReference type="InterPro" id="IPR025110">
    <property type="entry name" value="AMP-bd_C"/>
</dbReference>
<dbReference type="PANTHER" id="PTHR43201">
    <property type="entry name" value="ACYL-COA SYNTHETASE"/>
    <property type="match status" value="1"/>
</dbReference>
<dbReference type="InterPro" id="IPR020845">
    <property type="entry name" value="AMP-binding_CS"/>
</dbReference>
<evidence type="ECO:0000259" key="4">
    <source>
        <dbReference type="Pfam" id="PF13193"/>
    </source>
</evidence>
<reference evidence="5" key="1">
    <citation type="submission" date="2017-12" db="EMBL/GenBank/DDBJ databases">
        <title>FDA dAtabase for Regulatory Grade micrObial Sequences (FDA-ARGOS): Supporting development and validation of Infectious Disease Dx tests.</title>
        <authorList>
            <person name="Kerrigan L."/>
            <person name="Tallon L.J."/>
            <person name="Sadzewicz L."/>
            <person name="Sengamalay N."/>
            <person name="Ott S."/>
            <person name="Godinez A."/>
            <person name="Nagaraj S."/>
            <person name="Vavikolanu K."/>
            <person name="Vyas G."/>
            <person name="Nadendla S."/>
            <person name="Aluvathingal J."/>
            <person name="Sichtig H."/>
        </authorList>
    </citation>
    <scope>NUCLEOTIDE SEQUENCE [LARGE SCALE GENOMIC DNA]</scope>
    <source>
        <strain evidence="5">FDAARGOS_200</strain>
    </source>
</reference>
<keyword evidence="2 5" id="KW-0436">Ligase</keyword>
<dbReference type="Gene3D" id="3.30.300.30">
    <property type="match status" value="1"/>
</dbReference>
<dbReference type="Gene3D" id="3.40.50.12780">
    <property type="entry name" value="N-terminal domain of ligase-like"/>
    <property type="match status" value="1"/>
</dbReference>
<dbReference type="Pfam" id="PF00501">
    <property type="entry name" value="AMP-binding"/>
    <property type="match status" value="1"/>
</dbReference>
<dbReference type="Pfam" id="PF13193">
    <property type="entry name" value="AMP-binding_C"/>
    <property type="match status" value="1"/>
</dbReference>
<dbReference type="InterPro" id="IPR042099">
    <property type="entry name" value="ANL_N_sf"/>
</dbReference>
<dbReference type="GeneID" id="98065207"/>
<proteinExistence type="inferred from homology"/>
<organism evidence="5 6">
    <name type="scientific">Legionella anisa</name>
    <dbReference type="NCBI Taxonomy" id="28082"/>
    <lineage>
        <taxon>Bacteria</taxon>
        <taxon>Pseudomonadati</taxon>
        <taxon>Pseudomonadota</taxon>
        <taxon>Gammaproteobacteria</taxon>
        <taxon>Legionellales</taxon>
        <taxon>Legionellaceae</taxon>
        <taxon>Legionella</taxon>
    </lineage>
</organism>
<dbReference type="SUPFAM" id="SSF56801">
    <property type="entry name" value="Acetyl-CoA synthetase-like"/>
    <property type="match status" value="1"/>
</dbReference>
<dbReference type="GO" id="GO:0006631">
    <property type="term" value="P:fatty acid metabolic process"/>
    <property type="evidence" value="ECO:0007669"/>
    <property type="project" value="TreeGrafter"/>
</dbReference>
<evidence type="ECO:0000313" key="5">
    <source>
        <dbReference type="EMBL" id="PNL62408.1"/>
    </source>
</evidence>
<sequence length="512" mass="57718">MYRLSTLLGNSAEKFPDKIALVINQQCYTYQELYVLTHHLAASLLEKGISKGDCVAFLLPNSIEIILCYYACFMIGAIAVPVNIQFNNVLIHYVLKHSEACIFITTSDYYKQLLNDEKIVKEIKECYLTSEASRYSGTLDFQELLLPTQAPTSTTEIELEKPALLFFTSGTTGLPKTVVHSHQSLSQSTQNQITQIQIHHSDQTLVMFPVCYLIGLGSQILPFHAVGASVVLLPKFDPKEALAKLHLHQITKIYGFPKLYLELINQAELLDYEINTLNFCFSGGDATPVFLQEKFNLLFHIEITEGCGMSELQIYSMNPPYGKKKTGSIGFPIAGMEMRLIDEKEEPILKPHKTGEIIVRGESMCSGYWQDAALTAKTIKNGWFHTGDLAYQDNEGYYWFVSRKVDIICRGKELISPMEIENIFYQHDAVKEAAAIALPNPKKKNDDKIIVYVVLKIKNGQLTAQTLMDWTNESLPAGKGPYQVIIMDQLPYGFTGKIDRRTLRALAKKQLN</sequence>
<dbReference type="InterPro" id="IPR000873">
    <property type="entry name" value="AMP-dep_synth/lig_dom"/>
</dbReference>
<evidence type="ECO:0000256" key="1">
    <source>
        <dbReference type="ARBA" id="ARBA00006432"/>
    </source>
</evidence>
<protein>
    <submittedName>
        <fullName evidence="5">Long-chain fatty acid--CoA ligase</fullName>
    </submittedName>
</protein>
<keyword evidence="6" id="KW-1185">Reference proteome</keyword>
<evidence type="ECO:0000256" key="2">
    <source>
        <dbReference type="ARBA" id="ARBA00022598"/>
    </source>
</evidence>
<feature type="domain" description="AMP-binding enzyme C-terminal" evidence="4">
    <location>
        <begin position="419"/>
        <end position="492"/>
    </location>
</feature>
<comment type="caution">
    <text evidence="5">The sequence shown here is derived from an EMBL/GenBank/DDBJ whole genome shotgun (WGS) entry which is preliminary data.</text>
</comment>
<name>A0AAX0WV05_9GAMM</name>
<dbReference type="InterPro" id="IPR045851">
    <property type="entry name" value="AMP-bd_C_sf"/>
</dbReference>
<dbReference type="PANTHER" id="PTHR43201:SF5">
    <property type="entry name" value="MEDIUM-CHAIN ACYL-COA LIGASE ACSF2, MITOCHONDRIAL"/>
    <property type="match status" value="1"/>
</dbReference>
<evidence type="ECO:0000313" key="6">
    <source>
        <dbReference type="Proteomes" id="UP000192511"/>
    </source>
</evidence>
<dbReference type="AlphaFoldDB" id="A0AAX0WV05"/>
<comment type="similarity">
    <text evidence="1">Belongs to the ATP-dependent AMP-binding enzyme family.</text>
</comment>
<dbReference type="PROSITE" id="PS00455">
    <property type="entry name" value="AMP_BINDING"/>
    <property type="match status" value="1"/>
</dbReference>
<dbReference type="RefSeq" id="WP_019233775.1">
    <property type="nucleotide sequence ID" value="NZ_CAAAHR010000026.1"/>
</dbReference>
<dbReference type="Proteomes" id="UP000192511">
    <property type="component" value="Unassembled WGS sequence"/>
</dbReference>
<feature type="domain" description="AMP-dependent synthetase/ligase" evidence="3">
    <location>
        <begin position="11"/>
        <end position="369"/>
    </location>
</feature>
<gene>
    <name evidence="5" type="ORF">A6J39_014975</name>
</gene>
<dbReference type="EMBL" id="NBTX02000004">
    <property type="protein sequence ID" value="PNL62408.1"/>
    <property type="molecule type" value="Genomic_DNA"/>
</dbReference>